<evidence type="ECO:0000313" key="2">
    <source>
        <dbReference type="Proteomes" id="UP000826050"/>
    </source>
</evidence>
<reference evidence="1 2" key="1">
    <citation type="submission" date="2020-02" db="EMBL/GenBank/DDBJ databases">
        <title>Partial ammonium oxidation to N2 by heterotrophic bacteria.</title>
        <authorList>
            <person name="Wu M."/>
        </authorList>
    </citation>
    <scope>NUCLEOTIDE SEQUENCE [LARGE SCALE GENOMIC DNA]</scope>
    <source>
        <strain evidence="1 2">HO-1</strain>
    </source>
</reference>
<dbReference type="EMBL" id="CP049362">
    <property type="protein sequence ID" value="QXX79784.1"/>
    <property type="molecule type" value="Genomic_DNA"/>
</dbReference>
<evidence type="ECO:0000313" key="1">
    <source>
        <dbReference type="EMBL" id="QXX79784.1"/>
    </source>
</evidence>
<keyword evidence="2" id="KW-1185">Reference proteome</keyword>
<dbReference type="RefSeq" id="WP_219234997.1">
    <property type="nucleotide sequence ID" value="NZ_CP049362.1"/>
</dbReference>
<accession>A0ABX8SVQ2</accession>
<organism evidence="1 2">
    <name type="scientific">Alcaligenes ammonioxydans</name>
    <dbReference type="NCBI Taxonomy" id="2582914"/>
    <lineage>
        <taxon>Bacteria</taxon>
        <taxon>Pseudomonadati</taxon>
        <taxon>Pseudomonadota</taxon>
        <taxon>Betaproteobacteria</taxon>
        <taxon>Burkholderiales</taxon>
        <taxon>Alcaligenaceae</taxon>
        <taxon>Alcaligenes</taxon>
    </lineage>
</organism>
<dbReference type="Proteomes" id="UP000826050">
    <property type="component" value="Chromosome"/>
</dbReference>
<sequence>MVAPASSPQQSAALAHSARCVSGAPDGDPALYHKRLTPFTGLLGAPPR</sequence>
<name>A0ABX8SVQ2_9BURK</name>
<proteinExistence type="predicted"/>
<protein>
    <submittedName>
        <fullName evidence="1">Uncharacterized protein</fullName>
    </submittedName>
</protein>
<gene>
    <name evidence="1" type="ORF">FE795_12690</name>
</gene>